<dbReference type="OrthoDB" id="10578264at2759"/>
<feature type="region of interest" description="Disordered" evidence="1">
    <location>
        <begin position="400"/>
        <end position="472"/>
    </location>
</feature>
<feature type="compositionally biased region" description="Polar residues" evidence="1">
    <location>
        <begin position="353"/>
        <end position="380"/>
    </location>
</feature>
<evidence type="ECO:0000313" key="3">
    <source>
        <dbReference type="EMBL" id="CRG96084.1"/>
    </source>
</evidence>
<accession>A0A1J1GUV5</accession>
<name>A0A1J1GUV5_PLAGA</name>
<reference evidence="3" key="1">
    <citation type="submission" date="2015-04" db="EMBL/GenBank/DDBJ databases">
        <authorList>
            <consortium name="Pathogen Informatics"/>
        </authorList>
    </citation>
    <scope>NUCLEOTIDE SEQUENCE [LARGE SCALE GENOMIC DNA]</scope>
    <source>
        <strain evidence="3">8A</strain>
    </source>
</reference>
<evidence type="ECO:0000313" key="4">
    <source>
        <dbReference type="Proteomes" id="UP000220797"/>
    </source>
</evidence>
<dbReference type="GeneID" id="39731827"/>
<feature type="compositionally biased region" description="Polar residues" evidence="1">
    <location>
        <begin position="458"/>
        <end position="468"/>
    </location>
</feature>
<dbReference type="AlphaFoldDB" id="A0A1J1GUV5"/>
<comment type="caution">
    <text evidence="3">The sequence shown here is derived from an EMBL/GenBank/DDBJ whole genome shotgun (WGS) entry which is preliminary data.</text>
</comment>
<keyword evidence="4" id="KW-1185">Reference proteome</keyword>
<feature type="chain" id="PRO_5013334868" description="Fam-j protein" evidence="2">
    <location>
        <begin position="23"/>
        <end position="947"/>
    </location>
</feature>
<dbReference type="EMBL" id="CVMV01000059">
    <property type="protein sequence ID" value="CRG96084.1"/>
    <property type="molecule type" value="Genomic_DNA"/>
</dbReference>
<evidence type="ECO:0000256" key="1">
    <source>
        <dbReference type="SAM" id="MobiDB-lite"/>
    </source>
</evidence>
<feature type="compositionally biased region" description="Basic and acidic residues" evidence="1">
    <location>
        <begin position="431"/>
        <end position="453"/>
    </location>
</feature>
<evidence type="ECO:0008006" key="5">
    <source>
        <dbReference type="Google" id="ProtNLM"/>
    </source>
</evidence>
<evidence type="ECO:0000256" key="2">
    <source>
        <dbReference type="SAM" id="SignalP"/>
    </source>
</evidence>
<sequence>MLYINCFYYIIQFFILINICISQEEQRDGKTNSSIKKKSSIKKSKIDNPTLEEIVNKENSGDDKLLPHQNVFSEAQIKPSTSYGDANSPLEQTHSTIQTKDIISEKGNIEHTENFEKNGKFKLYSVLSELQETLIHLQKELHHSPGEGECSTVLHEGISSEIKSIFQMENLDENEVIMFQDIFFELQSTLLHLQKQLNDHLLERAFLNVCEKSSSNGMSISSENSEQNILNLKNFFGEMENIASNLQIKPYSLPLESHENMPSNMGELMETTYEDDDELVELQNILRELENTPPYLVKEAHNSPFEQQCSTINDEEIPPNIDDIIFAEHSGQGELLNVENFLCELSNTPIDFQEGSLSSSTEEQLSDNSSENSPTTSPMQTEDVEKDNITDAQDFHSLLTKKEETCDPPGNSLHMKLRKRKYEGEEDKEDKEDKLKKQKTDNTEDDNKEKNIDNDPNTSKCNVSNSNDEMNHPENYSKFLQYIMENVFETKLTHLYDGVAPNLQNIYDNLKSRNNKLIKIINENIHSLKESIIKEMKNVNKADIDEMNRHCAKFSANANNSGENVDIFILSFGKRIKCNFNNLKKVSNNVKLLLNNIKDFKLKIYILKEISEMALKIAKNLTHNFIYLVPQILPEKNSEALCKILDDIENIIVENEKSIKNGFLLTDITKIKSVQQNIILSRNKLFPYYVKYSQKYMHLLNSLDISRKSNSTSLQIMLYFLNLENAKNRKNLEALQAYSDESAIKNIELFLQDEEKYITESQNKACKSFNLGFSERRTNILYLNKLINDKKNIGIIPDIYETLVELLRIEYFRKLLNITRDIIMAIMHINSKKSKKSSQNKSRKILTQEMQSTLLSKLNDEKQKLQEVKLIIKNLYKFDNLKKSIENFNKSLITTHKKTEGIITILESVNRLLCNNQNKEREDKKLVKIENILFALFFASKKIERFP</sequence>
<gene>
    <name evidence="3" type="ORF">PGAL8A_00329700</name>
</gene>
<dbReference type="Proteomes" id="UP000220797">
    <property type="component" value="Unassembled WGS sequence"/>
</dbReference>
<proteinExistence type="predicted"/>
<protein>
    <recommendedName>
        <fullName evidence="5">Fam-j protein</fullName>
    </recommendedName>
</protein>
<dbReference type="RefSeq" id="XP_028528889.1">
    <property type="nucleotide sequence ID" value="XM_028672326.1"/>
</dbReference>
<feature type="region of interest" description="Disordered" evidence="1">
    <location>
        <begin position="353"/>
        <end position="383"/>
    </location>
</feature>
<keyword evidence="2" id="KW-0732">Signal</keyword>
<dbReference type="OMA" id="CSTINDE"/>
<feature type="signal peptide" evidence="2">
    <location>
        <begin position="1"/>
        <end position="22"/>
    </location>
</feature>
<dbReference type="VEuPathDB" id="PlasmoDB:PGAL8A_00329700"/>
<organism evidence="3 4">
    <name type="scientific">Plasmodium gallinaceum</name>
    <dbReference type="NCBI Taxonomy" id="5849"/>
    <lineage>
        <taxon>Eukaryota</taxon>
        <taxon>Sar</taxon>
        <taxon>Alveolata</taxon>
        <taxon>Apicomplexa</taxon>
        <taxon>Aconoidasida</taxon>
        <taxon>Haemosporida</taxon>
        <taxon>Plasmodiidae</taxon>
        <taxon>Plasmodium</taxon>
        <taxon>Plasmodium (Haemamoeba)</taxon>
    </lineage>
</organism>